<dbReference type="Gene3D" id="3.30.1330.60">
    <property type="entry name" value="OmpA-like domain"/>
    <property type="match status" value="1"/>
</dbReference>
<dbReference type="AlphaFoldDB" id="Q0F1Z9"/>
<evidence type="ECO:0000256" key="1">
    <source>
        <dbReference type="ARBA" id="ARBA00004442"/>
    </source>
</evidence>
<dbReference type="InterPro" id="IPR036737">
    <property type="entry name" value="OmpA-like_sf"/>
</dbReference>
<dbReference type="eggNOG" id="COG2885">
    <property type="taxonomic scope" value="Bacteria"/>
</dbReference>
<comment type="subcellular location">
    <subcellularLocation>
        <location evidence="1">Cell outer membrane</location>
    </subcellularLocation>
</comment>
<feature type="domain" description="OmpA-like" evidence="7">
    <location>
        <begin position="105"/>
        <end position="221"/>
    </location>
</feature>
<keyword evidence="3" id="KW-0998">Cell outer membrane</keyword>
<organism evidence="8 9">
    <name type="scientific">Mariprofundus ferrooxydans PV-1</name>
    <dbReference type="NCBI Taxonomy" id="314345"/>
    <lineage>
        <taxon>Bacteria</taxon>
        <taxon>Pseudomonadati</taxon>
        <taxon>Pseudomonadota</taxon>
        <taxon>Candidatius Mariprofundia</taxon>
        <taxon>Mariprofundales</taxon>
        <taxon>Mariprofundaceae</taxon>
        <taxon>Mariprofundus</taxon>
    </lineage>
</organism>
<sequence>MKTMRTIAIFTLSVLLAGCANTGTLSQKDQIVLAATIAGAAAGVPIGNAASTAANAGLYGGLIGAAAGFVVGETAVQYLDRQEKAVRLSKDATAGNIVVQRETPQALKLTLSRDAAFASGSNELSEQGKQTLDDVATLLKRYKKTRLTITGHTDSTGTALFNQSLSERRALAVASYMISKGVSADRIASSGMGESSPAYPNDSAANRAKNRRVEILITTPDQA</sequence>
<keyword evidence="8" id="KW-0449">Lipoprotein</keyword>
<dbReference type="STRING" id="314344.AL013_05350"/>
<dbReference type="HOGENOM" id="CLU_016890_6_0_0"/>
<evidence type="ECO:0000256" key="4">
    <source>
        <dbReference type="PROSITE-ProRule" id="PRU00473"/>
    </source>
</evidence>
<comment type="caution">
    <text evidence="8">The sequence shown here is derived from an EMBL/GenBank/DDBJ whole genome shotgun (WGS) entry which is preliminary data.</text>
</comment>
<evidence type="ECO:0000259" key="7">
    <source>
        <dbReference type="PROSITE" id="PS51123"/>
    </source>
</evidence>
<evidence type="ECO:0000256" key="6">
    <source>
        <dbReference type="SAM" id="SignalP"/>
    </source>
</evidence>
<keyword evidence="2 4" id="KW-0472">Membrane</keyword>
<dbReference type="CDD" id="cd07185">
    <property type="entry name" value="OmpA_C-like"/>
    <property type="match status" value="1"/>
</dbReference>
<dbReference type="GO" id="GO:0009279">
    <property type="term" value="C:cell outer membrane"/>
    <property type="evidence" value="ECO:0007669"/>
    <property type="project" value="UniProtKB-SubCell"/>
</dbReference>
<feature type="signal peptide" evidence="6">
    <location>
        <begin position="1"/>
        <end position="22"/>
    </location>
</feature>
<evidence type="ECO:0000313" key="9">
    <source>
        <dbReference type="Proteomes" id="UP000005297"/>
    </source>
</evidence>
<protein>
    <submittedName>
        <fullName evidence="8">Putative lipoprotein</fullName>
    </submittedName>
</protein>
<dbReference type="Pfam" id="PF00691">
    <property type="entry name" value="OmpA"/>
    <property type="match status" value="1"/>
</dbReference>
<name>Q0F1Z9_9PROT</name>
<gene>
    <name evidence="8" type="ORF">SPV1_02347</name>
</gene>
<feature type="chain" id="PRO_5004171511" evidence="6">
    <location>
        <begin position="23"/>
        <end position="223"/>
    </location>
</feature>
<proteinExistence type="predicted"/>
<dbReference type="EMBL" id="AATS01000002">
    <property type="protein sequence ID" value="EAU55751.1"/>
    <property type="molecule type" value="Genomic_DNA"/>
</dbReference>
<keyword evidence="9" id="KW-1185">Reference proteome</keyword>
<reference evidence="8 9" key="1">
    <citation type="submission" date="2006-09" db="EMBL/GenBank/DDBJ databases">
        <authorList>
            <person name="Emerson D."/>
            <person name="Ferriera S."/>
            <person name="Johnson J."/>
            <person name="Kravitz S."/>
            <person name="Halpern A."/>
            <person name="Remington K."/>
            <person name="Beeson K."/>
            <person name="Tran B."/>
            <person name="Rogers Y.-H."/>
            <person name="Friedman R."/>
            <person name="Venter J.C."/>
        </authorList>
    </citation>
    <scope>NUCLEOTIDE SEQUENCE [LARGE SCALE GENOMIC DNA]</scope>
    <source>
        <strain evidence="8 9">PV-1</strain>
    </source>
</reference>
<dbReference type="PROSITE" id="PS51123">
    <property type="entry name" value="OMPA_2"/>
    <property type="match status" value="1"/>
</dbReference>
<dbReference type="PRINTS" id="PR01021">
    <property type="entry name" value="OMPADOMAIN"/>
</dbReference>
<evidence type="ECO:0000256" key="3">
    <source>
        <dbReference type="ARBA" id="ARBA00023237"/>
    </source>
</evidence>
<evidence type="ECO:0000256" key="5">
    <source>
        <dbReference type="SAM" id="MobiDB-lite"/>
    </source>
</evidence>
<dbReference type="InterPro" id="IPR006665">
    <property type="entry name" value="OmpA-like"/>
</dbReference>
<dbReference type="RefSeq" id="WP_009850770.1">
    <property type="nucleotide sequence ID" value="NZ_DS022295.1"/>
</dbReference>
<dbReference type="PANTHER" id="PTHR30329:SF21">
    <property type="entry name" value="LIPOPROTEIN YIAD-RELATED"/>
    <property type="match status" value="1"/>
</dbReference>
<dbReference type="Proteomes" id="UP000005297">
    <property type="component" value="Unassembled WGS sequence"/>
</dbReference>
<dbReference type="InParanoid" id="Q0F1Z9"/>
<dbReference type="OrthoDB" id="5296103at2"/>
<dbReference type="PANTHER" id="PTHR30329">
    <property type="entry name" value="STATOR ELEMENT OF FLAGELLAR MOTOR COMPLEX"/>
    <property type="match status" value="1"/>
</dbReference>
<keyword evidence="6" id="KW-0732">Signal</keyword>
<dbReference type="PROSITE" id="PS51257">
    <property type="entry name" value="PROKAR_LIPOPROTEIN"/>
    <property type="match status" value="1"/>
</dbReference>
<dbReference type="InterPro" id="IPR006664">
    <property type="entry name" value="OMP_bac"/>
</dbReference>
<dbReference type="SUPFAM" id="SSF103088">
    <property type="entry name" value="OmpA-like"/>
    <property type="match status" value="1"/>
</dbReference>
<dbReference type="InterPro" id="IPR050330">
    <property type="entry name" value="Bact_OuterMem_StrucFunc"/>
</dbReference>
<evidence type="ECO:0000313" key="8">
    <source>
        <dbReference type="EMBL" id="EAU55751.1"/>
    </source>
</evidence>
<dbReference type="PROSITE" id="PS01068">
    <property type="entry name" value="OMPA_1"/>
    <property type="match status" value="1"/>
</dbReference>
<evidence type="ECO:0000256" key="2">
    <source>
        <dbReference type="ARBA" id="ARBA00023136"/>
    </source>
</evidence>
<accession>Q0F1Z9</accession>
<feature type="region of interest" description="Disordered" evidence="5">
    <location>
        <begin position="189"/>
        <end position="209"/>
    </location>
</feature>
<dbReference type="InterPro" id="IPR006690">
    <property type="entry name" value="OMPA-like_CS"/>
</dbReference>